<reference evidence="1" key="1">
    <citation type="journal article" date="2021" name="Nat. Commun.">
        <title>Genetic determinants of endophytism in the Arabidopsis root mycobiome.</title>
        <authorList>
            <person name="Mesny F."/>
            <person name="Miyauchi S."/>
            <person name="Thiergart T."/>
            <person name="Pickel B."/>
            <person name="Atanasova L."/>
            <person name="Karlsson M."/>
            <person name="Huettel B."/>
            <person name="Barry K.W."/>
            <person name="Haridas S."/>
            <person name="Chen C."/>
            <person name="Bauer D."/>
            <person name="Andreopoulos W."/>
            <person name="Pangilinan J."/>
            <person name="LaButti K."/>
            <person name="Riley R."/>
            <person name="Lipzen A."/>
            <person name="Clum A."/>
            <person name="Drula E."/>
            <person name="Henrissat B."/>
            <person name="Kohler A."/>
            <person name="Grigoriev I.V."/>
            <person name="Martin F.M."/>
            <person name="Hacquard S."/>
        </authorList>
    </citation>
    <scope>NUCLEOTIDE SEQUENCE</scope>
    <source>
        <strain evidence="1">MPI-SDFR-AT-0120</strain>
    </source>
</reference>
<sequence>MGKFRTSLIDFIENIPDSKLEGGFPSITKTIYKDDNYRLDMQTVNHEALFTSIRRAGRAEKRGPSVGKVLVPVKAPYSAAEIRARLLQTALEHGDRTGLY</sequence>
<dbReference type="OrthoDB" id="3521506at2759"/>
<dbReference type="Proteomes" id="UP000813461">
    <property type="component" value="Unassembled WGS sequence"/>
</dbReference>
<name>A0A8K0RLN6_9PLEO</name>
<proteinExistence type="predicted"/>
<organism evidence="1 2">
    <name type="scientific">Paraphoma chrysanthemicola</name>
    <dbReference type="NCBI Taxonomy" id="798071"/>
    <lineage>
        <taxon>Eukaryota</taxon>
        <taxon>Fungi</taxon>
        <taxon>Dikarya</taxon>
        <taxon>Ascomycota</taxon>
        <taxon>Pezizomycotina</taxon>
        <taxon>Dothideomycetes</taxon>
        <taxon>Pleosporomycetidae</taxon>
        <taxon>Pleosporales</taxon>
        <taxon>Pleosporineae</taxon>
        <taxon>Phaeosphaeriaceae</taxon>
        <taxon>Paraphoma</taxon>
    </lineage>
</organism>
<comment type="caution">
    <text evidence="1">The sequence shown here is derived from an EMBL/GenBank/DDBJ whole genome shotgun (WGS) entry which is preliminary data.</text>
</comment>
<gene>
    <name evidence="1" type="ORF">FB567DRAFT_543928</name>
</gene>
<dbReference type="EMBL" id="JAGMVJ010000001">
    <property type="protein sequence ID" value="KAH7095636.1"/>
    <property type="molecule type" value="Genomic_DNA"/>
</dbReference>
<keyword evidence="2" id="KW-1185">Reference proteome</keyword>
<dbReference type="AlphaFoldDB" id="A0A8K0RLN6"/>
<protein>
    <submittedName>
        <fullName evidence="1">Uncharacterized protein</fullName>
    </submittedName>
</protein>
<evidence type="ECO:0000313" key="1">
    <source>
        <dbReference type="EMBL" id="KAH7095636.1"/>
    </source>
</evidence>
<accession>A0A8K0RLN6</accession>
<evidence type="ECO:0000313" key="2">
    <source>
        <dbReference type="Proteomes" id="UP000813461"/>
    </source>
</evidence>